<reference evidence="2 3" key="1">
    <citation type="submission" date="2016-03" db="EMBL/GenBank/DDBJ databases">
        <title>EvidentialGene: Evidence-directed Construction of Genes on Genomes.</title>
        <authorList>
            <person name="Gilbert D.G."/>
            <person name="Choi J.-H."/>
            <person name="Mockaitis K."/>
            <person name="Colbourne J."/>
            <person name="Pfrender M."/>
        </authorList>
    </citation>
    <scope>NUCLEOTIDE SEQUENCE [LARGE SCALE GENOMIC DNA]</scope>
    <source>
        <strain evidence="2 3">Xinb3</strain>
        <tissue evidence="2">Complete organism</tissue>
    </source>
</reference>
<protein>
    <submittedName>
        <fullName evidence="2">Uncharacterized protein</fullName>
    </submittedName>
</protein>
<evidence type="ECO:0000313" key="2">
    <source>
        <dbReference type="EMBL" id="KZS19585.1"/>
    </source>
</evidence>
<gene>
    <name evidence="2" type="ORF">APZ42_013938</name>
</gene>
<dbReference type="STRING" id="35525.A0A162QD63"/>
<dbReference type="AlphaFoldDB" id="A0A162QD63"/>
<name>A0A162QD63_9CRUS</name>
<accession>A0A162QD63</accession>
<comment type="caution">
    <text evidence="2">The sequence shown here is derived from an EMBL/GenBank/DDBJ whole genome shotgun (WGS) entry which is preliminary data.</text>
</comment>
<feature type="region of interest" description="Disordered" evidence="1">
    <location>
        <begin position="71"/>
        <end position="93"/>
    </location>
</feature>
<proteinExistence type="predicted"/>
<dbReference type="EMBL" id="LRGB01000358">
    <property type="protein sequence ID" value="KZS19585.1"/>
    <property type="molecule type" value="Genomic_DNA"/>
</dbReference>
<evidence type="ECO:0000256" key="1">
    <source>
        <dbReference type="SAM" id="MobiDB-lite"/>
    </source>
</evidence>
<feature type="non-terminal residue" evidence="2">
    <location>
        <position position="529"/>
    </location>
</feature>
<keyword evidence="3" id="KW-1185">Reference proteome</keyword>
<feature type="region of interest" description="Disordered" evidence="1">
    <location>
        <begin position="126"/>
        <end position="176"/>
    </location>
</feature>
<organism evidence="2 3">
    <name type="scientific">Daphnia magna</name>
    <dbReference type="NCBI Taxonomy" id="35525"/>
    <lineage>
        <taxon>Eukaryota</taxon>
        <taxon>Metazoa</taxon>
        <taxon>Ecdysozoa</taxon>
        <taxon>Arthropoda</taxon>
        <taxon>Crustacea</taxon>
        <taxon>Branchiopoda</taxon>
        <taxon>Diplostraca</taxon>
        <taxon>Cladocera</taxon>
        <taxon>Anomopoda</taxon>
        <taxon>Daphniidae</taxon>
        <taxon>Daphnia</taxon>
    </lineage>
</organism>
<evidence type="ECO:0000313" key="3">
    <source>
        <dbReference type="Proteomes" id="UP000076858"/>
    </source>
</evidence>
<dbReference type="Proteomes" id="UP000076858">
    <property type="component" value="Unassembled WGS sequence"/>
</dbReference>
<sequence length="529" mass="59019">MFDKFDLLGYFFQSNHPLRFLNVLDINSEEKVILTPLPLLDPFDEEIQDRQHNEDNIKTTKTTSIEEIDGSQIPIPDKENRHKQNQRINNQTNSTEEINGVIFKGPSCLATKKIVDFEIPKQEIPTSEEKTCQKQMPSSALFRDDPTLNVLKETEPENKDKKSEKSSKEISKPVKNEPNKHQQLYYGMIQIYSQMAQLVLGGLIGESVIPGLGGVGLERSDLIIYRNNEGLIDETVLGLVRSGTKILDAMLYVMAGQPDGVRLEGPVAGCNAGLLTENDMAGNVLTGKRNLIWTIAFTLLRGHYPSADGTAIGSDIPAFMHNILGMNVSPAAVAAAVASFTLSKLDMAWMKVFNFNSFPEKIKNRLALGMPGYRYLSVFKYIPISQPLGEELARRVNLVRELNTYPADWDMFPPTRSQLIIERLGSVNHLVGNLISQVYTRAEIAGMVRIKMLPVFPEFSPTHDRWEGFQNVQELGLVTPIFGRARADAVVIERVVAVVNGLIPLNILAPGDHRNVPDEDDEEARADPL</sequence>
<feature type="compositionally biased region" description="Basic and acidic residues" evidence="1">
    <location>
        <begin position="142"/>
        <end position="176"/>
    </location>
</feature>